<evidence type="ECO:0000256" key="4">
    <source>
        <dbReference type="ARBA" id="ARBA00023274"/>
    </source>
</evidence>
<dbReference type="PIRSF" id="PIRSF002191">
    <property type="entry name" value="Ribosomal_L19"/>
    <property type="match status" value="1"/>
</dbReference>
<reference evidence="8" key="2">
    <citation type="submission" date="2021-09" db="EMBL/GenBank/DDBJ databases">
        <authorList>
            <person name="Gilroy R."/>
        </authorList>
    </citation>
    <scope>NUCLEOTIDE SEQUENCE</scope>
    <source>
        <strain evidence="8">6019</strain>
    </source>
</reference>
<dbReference type="EMBL" id="DYYI01000055">
    <property type="protein sequence ID" value="HJE19724.1"/>
    <property type="molecule type" value="Genomic_DNA"/>
</dbReference>
<dbReference type="InterPro" id="IPR001857">
    <property type="entry name" value="Ribosomal_bL19"/>
</dbReference>
<evidence type="ECO:0000256" key="2">
    <source>
        <dbReference type="ARBA" id="ARBA00005781"/>
    </source>
</evidence>
<dbReference type="GO" id="GO:0003735">
    <property type="term" value="F:structural constituent of ribosome"/>
    <property type="evidence" value="ECO:0007669"/>
    <property type="project" value="InterPro"/>
</dbReference>
<organism evidence="8 9">
    <name type="scientific">Aliicoccus persicus</name>
    <dbReference type="NCBI Taxonomy" id="930138"/>
    <lineage>
        <taxon>Bacteria</taxon>
        <taxon>Bacillati</taxon>
        <taxon>Bacillota</taxon>
        <taxon>Bacilli</taxon>
        <taxon>Bacillales</taxon>
        <taxon>Staphylococcaceae</taxon>
        <taxon>Aliicoccus</taxon>
    </lineage>
</organism>
<dbReference type="Gene3D" id="2.30.30.790">
    <property type="match status" value="1"/>
</dbReference>
<comment type="caution">
    <text evidence="8">The sequence shown here is derived from an EMBL/GenBank/DDBJ whole genome shotgun (WGS) entry which is preliminary data.</text>
</comment>
<dbReference type="AlphaFoldDB" id="A0A921JC88"/>
<dbReference type="PROSITE" id="PS01015">
    <property type="entry name" value="RIBOSOMAL_L19"/>
    <property type="match status" value="1"/>
</dbReference>
<evidence type="ECO:0000256" key="1">
    <source>
        <dbReference type="ARBA" id="ARBA00002349"/>
    </source>
</evidence>
<dbReference type="GO" id="GO:0022625">
    <property type="term" value="C:cytosolic large ribosomal subunit"/>
    <property type="evidence" value="ECO:0007669"/>
    <property type="project" value="TreeGrafter"/>
</dbReference>
<dbReference type="NCBIfam" id="TIGR01024">
    <property type="entry name" value="rplS_bact"/>
    <property type="match status" value="1"/>
</dbReference>
<accession>A0A921JC88</accession>
<dbReference type="InterPro" id="IPR038657">
    <property type="entry name" value="Ribosomal_bL19_sf"/>
</dbReference>
<dbReference type="SUPFAM" id="SSF50104">
    <property type="entry name" value="Translation proteins SH3-like domain"/>
    <property type="match status" value="1"/>
</dbReference>
<dbReference type="FunFam" id="2.30.30.790:FF:000001">
    <property type="entry name" value="50S ribosomal protein L19"/>
    <property type="match status" value="1"/>
</dbReference>
<evidence type="ECO:0000256" key="5">
    <source>
        <dbReference type="ARBA" id="ARBA00035171"/>
    </source>
</evidence>
<dbReference type="Proteomes" id="UP000763505">
    <property type="component" value="Unassembled WGS sequence"/>
</dbReference>
<evidence type="ECO:0000313" key="9">
    <source>
        <dbReference type="Proteomes" id="UP000763505"/>
    </source>
</evidence>
<keyword evidence="3 6" id="KW-0689">Ribosomal protein</keyword>
<name>A0A921JC88_9STAP</name>
<keyword evidence="4 6" id="KW-0687">Ribonucleoprotein</keyword>
<dbReference type="PANTHER" id="PTHR15680">
    <property type="entry name" value="RIBOSOMAL PROTEIN L19"/>
    <property type="match status" value="1"/>
</dbReference>
<dbReference type="PRINTS" id="PR00061">
    <property type="entry name" value="RIBOSOMALL19"/>
</dbReference>
<dbReference type="Pfam" id="PF01245">
    <property type="entry name" value="Ribosomal_L19"/>
    <property type="match status" value="1"/>
</dbReference>
<evidence type="ECO:0000256" key="6">
    <source>
        <dbReference type="HAMAP-Rule" id="MF_00402"/>
    </source>
</evidence>
<proteinExistence type="inferred from homology"/>
<evidence type="ECO:0000256" key="3">
    <source>
        <dbReference type="ARBA" id="ARBA00022980"/>
    </source>
</evidence>
<comment type="function">
    <text evidence="1 6 7">This protein is located at the 30S-50S ribosomal subunit interface and may play a role in the structure and function of the aminoacyl-tRNA binding site.</text>
</comment>
<dbReference type="HAMAP" id="MF_00402">
    <property type="entry name" value="Ribosomal_bL19"/>
    <property type="match status" value="1"/>
</dbReference>
<dbReference type="InterPro" id="IPR008991">
    <property type="entry name" value="Translation_prot_SH3-like_sf"/>
</dbReference>
<protein>
    <recommendedName>
        <fullName evidence="5 6">Large ribosomal subunit protein bL19</fullName>
    </recommendedName>
</protein>
<dbReference type="InterPro" id="IPR018257">
    <property type="entry name" value="Ribosomal_bL19_CS"/>
</dbReference>
<sequence length="115" mass="13400">MSQELLRNLTKDQLKTDLPDFKPGDTVRVHVRIIEGTRERIQVFEGVVIKRRGGGISETFTVRKISYGVGVERTFPVHSPKLEKIDVTRRGRVRRAKLYYLRNLRGKAARIREIR</sequence>
<dbReference type="PANTHER" id="PTHR15680:SF9">
    <property type="entry name" value="LARGE RIBOSOMAL SUBUNIT PROTEIN BL19M"/>
    <property type="match status" value="1"/>
</dbReference>
<evidence type="ECO:0000313" key="8">
    <source>
        <dbReference type="EMBL" id="HJE19724.1"/>
    </source>
</evidence>
<reference evidence="8" key="1">
    <citation type="journal article" date="2021" name="PeerJ">
        <title>Extensive microbial diversity within the chicken gut microbiome revealed by metagenomics and culture.</title>
        <authorList>
            <person name="Gilroy R."/>
            <person name="Ravi A."/>
            <person name="Getino M."/>
            <person name="Pursley I."/>
            <person name="Horton D.L."/>
            <person name="Alikhan N.F."/>
            <person name="Baker D."/>
            <person name="Gharbi K."/>
            <person name="Hall N."/>
            <person name="Watson M."/>
            <person name="Adriaenssens E.M."/>
            <person name="Foster-Nyarko E."/>
            <person name="Jarju S."/>
            <person name="Secka A."/>
            <person name="Antonio M."/>
            <person name="Oren A."/>
            <person name="Chaudhuri R.R."/>
            <person name="La Ragione R."/>
            <person name="Hildebrand F."/>
            <person name="Pallen M.J."/>
        </authorList>
    </citation>
    <scope>NUCLEOTIDE SEQUENCE</scope>
    <source>
        <strain evidence="8">6019</strain>
    </source>
</reference>
<comment type="similarity">
    <text evidence="2 6 7">Belongs to the bacterial ribosomal protein bL19 family.</text>
</comment>
<dbReference type="GO" id="GO:0006412">
    <property type="term" value="P:translation"/>
    <property type="evidence" value="ECO:0007669"/>
    <property type="project" value="UniProtKB-UniRule"/>
</dbReference>
<evidence type="ECO:0000256" key="7">
    <source>
        <dbReference type="RuleBase" id="RU000559"/>
    </source>
</evidence>
<gene>
    <name evidence="6 8" type="primary">rplS</name>
    <name evidence="8" type="ORF">K8V35_05170</name>
</gene>